<dbReference type="Pfam" id="PF20413">
    <property type="entry name" value="BLTP1_N"/>
    <property type="match status" value="1"/>
</dbReference>
<dbReference type="EMBL" id="JI163809">
    <property type="protein sequence ID" value="ADY39787.1"/>
    <property type="molecule type" value="mRNA"/>
</dbReference>
<feature type="compositionally biased region" description="Polar residues" evidence="1">
    <location>
        <begin position="2676"/>
        <end position="2687"/>
    </location>
</feature>
<dbReference type="GO" id="GO:0098793">
    <property type="term" value="C:presynapse"/>
    <property type="evidence" value="ECO:0007669"/>
    <property type="project" value="GOC"/>
</dbReference>
<feature type="transmembrane region" description="Helical" evidence="2">
    <location>
        <begin position="21"/>
        <end position="44"/>
    </location>
</feature>
<protein>
    <recommendedName>
        <fullName evidence="3">Bridge-like lipid transfer protein family member 1 C-terminal domain-containing protein</fullName>
    </recommendedName>
</protein>
<proteinExistence type="evidence at transcript level"/>
<evidence type="ECO:0000259" key="3">
    <source>
        <dbReference type="SMART" id="SM01220"/>
    </source>
</evidence>
<dbReference type="SMART" id="SM01220">
    <property type="entry name" value="FSA_C"/>
    <property type="match status" value="1"/>
</dbReference>
<sequence>MPRFSTNISIVWSHSHSELSGLKLISLGLSLLLLFLWMQFILLYSSRVLGPFVGRILSRIVNHSGGVGEITFESFSLSVISGTVMFRNANYISDDFSVRCDYGCIVFAYWIPLSYSDLDFTSSEKSRLHIWLSGIDAHLYNSSIFCQKMAESNTERGETSSLMNEKGSHSISQHNVNDLKKEDVFYNMFWSFVGNVQIVLSSVKIIVGNHLLPTVLLAQMESSRSHVSWRRSEGDGPLRLVHQTNANDVEISFLKCEEFNMSKACRLNARSGPPPRTMGQGFSLLHCSSLKLQSQQTVLGIFETDEAPSHAPHCNIFIDLGSDVEIAYGPWADAQRLILMEFFYPIDYRIAEVTKLPKRGERQILKQVNLVITAKENVHMDLWFMRDDELNVVLMTAKRRTSVEISLPLTTSESGSEVSLRCVFEGFVCSTSLAFRKLFQSDVINANITAQFPRVYNGIQNWTLSFRFWRTSAWFIWDQTTFFMDLLNEISSEAVNDIFAFVPTIWKFDIECSDFEIIFILNDKNWIDASSPSENLLASVVGSNMSATFDIANDHFCKQKSHVYASIEAHNSLAAKFRLPDKSTMSPALQSLHKDAYFAGYAPYVDLPANAELPSGWIDFWRTERVTVIIDFMYHPFYQIQQSDLPERAIPPQFTAKPSHPFKLEEDTLDITVSIGGSEIFVSGYGLWFAKNFADNYFGMYNKVSDIDSYKAHTRLSRRMFGDVREPIELYRPLRLKMCIRVQNVRAHCLIHSVQTDGPVPDYCPVIYVEQFVLEVVRNLREMKIQVCTFGGAMFFERSRSFPSATEGFLTADSLSFRGHALLSEDGISWDAGSIEYAWIVEVIIGNIVGKLHPTQVVMLFQFLETVHVMTNATDEELLVSERYDLCQHMNDIRTCSHSNLGLTDAAFRTQNCESADKLEYKLVRGGIDSVSLCLIEEQYAAELTIAPTRASVCNCHESSFCSSILLGVLNINVRLFARAPNEIAHSSGNWLECAKFYFEDIELEVQLPYAKEEEHLLRERKRFLSKHDRLTTRLYFLWMHNKKCGCYGYMAFFGEEDLSGCIFMSDFTQRLAMPKTDNEFPMQPGYMQSIIYRCRSSLVDTQADFYKSMDVTVDIGSSDIVDVSRNFPHDRFGAYLDYSELMRRSILFCPPLMKSYCSLLAAFTFDIPHVDVPAFGVHGAINEWAINVSPIITKRRDGVNELELRQRNARKSVETSTAASPPLQEKLDPAWGSNSSVLYVKGKACTLAKMFVTPLGLETVEKLCGHASVALTALHPSFIVQRIYAGCAAARHLQPLTATVLTGLKKSSIEDVCARVGLPSVDLVIFQSAVVERHTNPMESDVHLLPLRSGTVTVLLRESSLAVSTKENGADILCQSLSFKCTLHGHAQVSTMLDSRSYDCFSIKPTKYVSNWSSLNIRKRLGSFALRPIIDGDLPRVGLSGIIECERSTRSLQLRQVNIDFSKPWLHVAFGKTSNDVFKKHIFPLYEMAFSMLAAWIYCWHRLYTTVRNAVADYEEWIDLAFAKILTDAARYKDELFVSMDKSAMNELKRYAKATSCCASCKLMLLLLKYEARVADNPEQRVYWTQIRRAANNAGLMLKPIRKLAIVATLNEWQQFIAPHIKIPDVFTARKYVESRKTGHNDRATDPTSKTMSEAQAVPGELTSAMDVKPSELILPVFFWSIFEKLKLHENNLNGSFLAEMSAFFSFTVDDFKVNIVEQRMLDVSDRNITSCTTRQLFAMESFRSSGHLSHHFIMDEHRLRPIKACLEIYYNCEIPRLSANISPATWRFLNEIVIVGKYCARISAAFNRHIETLDIGLASSNTRSNAGAMMAAAVSSANSSYSWTRCLLNAIRTYQLNKPDAATHTSKAGTLRFSAEGAINLAAVSFLSALDNVNVLLEFNSTQVRHKSVHDNSPAERQSSDVLYTTVETITAELTTGVHIGVGVLTRSSCKMLQWCLRREYDGKAFRNNAELKLEETLLSTTVDAHRMAAVFGKCLTKWMKEAASGGTEVLGTTGSENAEHGQTEFQLDFVLTATRVEVSAKISSTISIQYTSQGVRLTAELPKKSEVLLLKHSLAFIVIPTKNLQEQRMSTKCALSLPALCIKREMLNTDEEECLIIGNENVRYKEGPYSSIIVSIGGCEETVSIDFISLLLLTKECVEAELPVVEEAVTVQPAAANEDDTNTTAAANATKKLFNLQVSLLEPSLCAYDQHEQIKPTKTIAGQTRKSKMPSSSSGVRWMNLTISDANSVAVRFTIERLSFFATNRWISYEDGKNRLFCTAQANLSAKMGEVAKAEMFHGIELCELIAFIAQVSVGIRGSSIYSLPNTSIKFVRSLLMVKYAALIKTKRFIHELELARKYWSTHRQKHFGNVAIPLAPTISDSAVPTVEETRRTMYLTVTITEGANVYVPLYSKNLLPHTSAVLILLRAAEVTANIRKDLSVYAKFNHLKAIFIENFDQISNDLWTHSLDGMGSCSYIVFPRGTCKIATKLRENAYSGVPKRLTSIQCSVKGMTANISSTIGCIVGSLSNTLTSAEEHILDVWDRERMMLSMPNKERDNEVDPENVLSTIVHPEEKLHWLEQKMYDQTRKLDELARTATRGGHLEREKMRLKKFALVRMQQFRHSMLDRLKRHKIKRTGGDGVLLLQDESGSKSTAEILDDPQCVMSAGKSSEDLSATASVTGEQSEATNSAYTTSSTQSTTTPTGTETSTPTQSSEKMSFREMASPAALLSDDDNIVVGSNNNNIDIQLCVESGECILRSENSIKRCGWPVNLEKSPDEKLTYTDHCDDCTKITIPCVRMNSYFSSEDRKRTSSKQNQSPRSLYLSVELSGMPEETPLTPVLSSYVQQLLNAIPQNATDRKSEEFTGDSSDSSSNSRTGSLIARLDTRISLDLLISLTVQSCAIRFEGRQQKTAAMDLLLRLPSLKFFACRRRTGDADSMYLTMTLKSFSINFYNPNQPSPVDALSLSLDKFSFSVSRVSDDSSRNIRYASSIAIGVANFTYDIRRLSELIAFPRPWYRRSIPRLPLTPKSSIPRSQQPQAPLRTSAIHTSVPDHSWNIEWSMSVQWEAINAHVQMSTTMGDTKWNSRDICLSAVCLLNSNETRDINIRLKIPSSLITAQGGAAAGSVSLTGACVEFCQNLLEKPATTMAKCTCERLGARVEWMGRAVLNAAFKETSVSLFDDWCAEKTADGKVSKASVIISGNVHWHELKIIVTKATFSNTNDIVTKFLSFFREQIRNSRTMWISTRSSTLSRKKARRGRMPFETSRDTWVHVLDLLTELQSAAPAFPMPSGEHGLTTIDARFVIDAGSVTAALMNGDLNAPSWALVQIGNLLALFFDEAHYAFLDGMNTLGVNLSQRLIVSLSPKKTRQQVSKHQHTINAVYKVECGQSSVLPKTWGIEGCLEHCIDRPLEQFQAKNNASEDSNAIHYSVLELFEVPPLDSVMMTVQSIPLDKMEAQKGLQKVATMFSCKFHGSLGVQTDFSTQVSFLPELIKSYMPSKVPQRKFFNMKKHETGIGFERTDDREFICERWSVQPRIRFIDNVKWDPPVIDEILRKLQIFDHRATIPKVIQRGVLDRCDLCMSRIFLALIEFAKKRSSNARSAPSA</sequence>
<keyword evidence="2" id="KW-0812">Transmembrane</keyword>
<dbReference type="InterPro" id="IPR056742">
    <property type="entry name" value="BLTP1_C"/>
</dbReference>
<feature type="region of interest" description="Disordered" evidence="1">
    <location>
        <begin position="2860"/>
        <end position="2881"/>
    </location>
</feature>
<evidence type="ECO:0000313" key="4">
    <source>
        <dbReference type="EMBL" id="ADY39787.1"/>
    </source>
</evidence>
<feature type="compositionally biased region" description="Low complexity" evidence="1">
    <location>
        <begin position="2688"/>
        <end position="2718"/>
    </location>
</feature>
<name>F1KPI3_ASCSU</name>
<reference evidence="4" key="1">
    <citation type="journal article" date="2011" name="Genome Res.">
        <title>Deep small RNA sequencing from the nematode Ascaris reveals conservation, functional diversification, and novel developmental profiles.</title>
        <authorList>
            <person name="Wang J."/>
            <person name="Czech B."/>
            <person name="Crunk A."/>
            <person name="Wallace A."/>
            <person name="Mitreva M."/>
            <person name="Hannon G.J."/>
            <person name="Davis R.E."/>
        </authorList>
    </citation>
    <scope>NUCLEOTIDE SEQUENCE</scope>
</reference>
<feature type="compositionally biased region" description="Low complexity" evidence="1">
    <location>
        <begin position="2870"/>
        <end position="2881"/>
    </location>
</feature>
<keyword evidence="2" id="KW-1133">Transmembrane helix</keyword>
<feature type="domain" description="Bridge-like lipid transfer protein family member 1 C-terminal" evidence="3">
    <location>
        <begin position="3052"/>
        <end position="3596"/>
    </location>
</feature>
<dbReference type="PANTHER" id="PTHR31640">
    <property type="entry name" value="TRANSMEMBRANE PROTEIN KIAA1109"/>
    <property type="match status" value="1"/>
</dbReference>
<feature type="region of interest" description="Disordered" evidence="1">
    <location>
        <begin position="2670"/>
        <end position="2725"/>
    </location>
</feature>
<organism evidence="4">
    <name type="scientific">Ascaris suum</name>
    <name type="common">Pig roundworm</name>
    <name type="synonym">Ascaris lumbricoides</name>
    <dbReference type="NCBI Taxonomy" id="6253"/>
    <lineage>
        <taxon>Eukaryota</taxon>
        <taxon>Metazoa</taxon>
        <taxon>Ecdysozoa</taxon>
        <taxon>Nematoda</taxon>
        <taxon>Chromadorea</taxon>
        <taxon>Rhabditida</taxon>
        <taxon>Spirurina</taxon>
        <taxon>Ascaridomorpha</taxon>
        <taxon>Ascaridoidea</taxon>
        <taxon>Ascarididae</taxon>
        <taxon>Ascaris</taxon>
    </lineage>
</organism>
<dbReference type="GO" id="GO:0048488">
    <property type="term" value="P:synaptic vesicle endocytosis"/>
    <property type="evidence" value="ECO:0007669"/>
    <property type="project" value="TreeGrafter"/>
</dbReference>
<dbReference type="PANTHER" id="PTHR31640:SF1">
    <property type="entry name" value="BRIDGE-LIKE LIPID TRANSFER PROTEIN FAMILY MEMBER 1"/>
    <property type="match status" value="1"/>
</dbReference>
<evidence type="ECO:0000256" key="1">
    <source>
        <dbReference type="SAM" id="MobiDB-lite"/>
    </source>
</evidence>
<keyword evidence="2" id="KW-0472">Membrane</keyword>
<dbReference type="InterPro" id="IPR047104">
    <property type="entry name" value="BLTP1_N"/>
</dbReference>
<evidence type="ECO:0000256" key="2">
    <source>
        <dbReference type="SAM" id="Phobius"/>
    </source>
</evidence>
<dbReference type="Pfam" id="PF25040">
    <property type="entry name" value="BLTP1_C"/>
    <property type="match status" value="3"/>
</dbReference>
<dbReference type="InterPro" id="IPR033616">
    <property type="entry name" value="BLTP1"/>
</dbReference>
<accession>F1KPI3</accession>